<evidence type="ECO:0000256" key="4">
    <source>
        <dbReference type="ARBA" id="ARBA00022679"/>
    </source>
</evidence>
<reference evidence="10" key="1">
    <citation type="submission" date="2020-10" db="EMBL/GenBank/DDBJ databases">
        <authorList>
            <person name="Gilroy R."/>
        </authorList>
    </citation>
    <scope>NUCLEOTIDE SEQUENCE</scope>
    <source>
        <strain evidence="10">D5-748</strain>
    </source>
</reference>
<reference evidence="10" key="2">
    <citation type="journal article" date="2021" name="PeerJ">
        <title>Extensive microbial diversity within the chicken gut microbiome revealed by metagenomics and culture.</title>
        <authorList>
            <person name="Gilroy R."/>
            <person name="Ravi A."/>
            <person name="Getino M."/>
            <person name="Pursley I."/>
            <person name="Horton D.L."/>
            <person name="Alikhan N.F."/>
            <person name="Baker D."/>
            <person name="Gharbi K."/>
            <person name="Hall N."/>
            <person name="Watson M."/>
            <person name="Adriaenssens E.M."/>
            <person name="Foster-Nyarko E."/>
            <person name="Jarju S."/>
            <person name="Secka A."/>
            <person name="Antonio M."/>
            <person name="Oren A."/>
            <person name="Chaudhuri R.R."/>
            <person name="La Ragione R."/>
            <person name="Hildebrand F."/>
            <person name="Pallen M.J."/>
        </authorList>
    </citation>
    <scope>NUCLEOTIDE SEQUENCE</scope>
    <source>
        <strain evidence="10">D5-748</strain>
    </source>
</reference>
<dbReference type="GO" id="GO:0030246">
    <property type="term" value="F:carbohydrate binding"/>
    <property type="evidence" value="ECO:0007669"/>
    <property type="project" value="InterPro"/>
</dbReference>
<evidence type="ECO:0000256" key="1">
    <source>
        <dbReference type="ARBA" id="ARBA00001913"/>
    </source>
</evidence>
<dbReference type="InterPro" id="IPR014718">
    <property type="entry name" value="GH-type_carb-bd"/>
</dbReference>
<proteinExistence type="inferred from homology"/>
<feature type="domain" description="Glycosyl hydrolase family 92" evidence="8">
    <location>
        <begin position="263"/>
        <end position="737"/>
    </location>
</feature>
<dbReference type="InterPro" id="IPR041371">
    <property type="entry name" value="GH92_N"/>
</dbReference>
<keyword evidence="7" id="KW-0732">Signal</keyword>
<comment type="cofactor">
    <cofactor evidence="1">
        <name>Ca(2+)</name>
        <dbReference type="ChEBI" id="CHEBI:29108"/>
    </cofactor>
</comment>
<dbReference type="EMBL" id="JADIMO010000115">
    <property type="protein sequence ID" value="MBO8445824.1"/>
    <property type="molecule type" value="Genomic_DNA"/>
</dbReference>
<dbReference type="PANTHER" id="PTHR12143">
    <property type="entry name" value="PEPTIDE N-GLYCANASE PNGASE -RELATED"/>
    <property type="match status" value="1"/>
</dbReference>
<dbReference type="Gene3D" id="2.70.98.10">
    <property type="match status" value="1"/>
</dbReference>
<evidence type="ECO:0000313" key="11">
    <source>
        <dbReference type="Proteomes" id="UP000823619"/>
    </source>
</evidence>
<evidence type="ECO:0000256" key="3">
    <source>
        <dbReference type="ARBA" id="ARBA00022676"/>
    </source>
</evidence>
<dbReference type="InterPro" id="IPR050883">
    <property type="entry name" value="PNGase"/>
</dbReference>
<keyword evidence="10" id="KW-0378">Hydrolase</keyword>
<dbReference type="GO" id="GO:0006516">
    <property type="term" value="P:glycoprotein catabolic process"/>
    <property type="evidence" value="ECO:0007669"/>
    <property type="project" value="TreeGrafter"/>
</dbReference>
<protein>
    <submittedName>
        <fullName evidence="10">GH92 family glycosyl hydrolase</fullName>
        <ecNumber evidence="10">3.2.1.-</ecNumber>
    </submittedName>
</protein>
<dbReference type="GO" id="GO:0005975">
    <property type="term" value="P:carbohydrate metabolic process"/>
    <property type="evidence" value="ECO:0007669"/>
    <property type="project" value="InterPro"/>
</dbReference>
<dbReference type="Pfam" id="PF04041">
    <property type="entry name" value="Glyco_hydro_130"/>
    <property type="match status" value="1"/>
</dbReference>
<evidence type="ECO:0000256" key="2">
    <source>
        <dbReference type="ARBA" id="ARBA00011245"/>
    </source>
</evidence>
<sequence length="1102" mass="123900">MNTILKHTLSACTAAMFAIQAYGADDPVDLVNPLCGSDSKFELSTGNTYPATALPWGMNFWTPQTGTMGDGWIYTYNADKIRGFRQTHQPSPWMNDYGQFAIMPATGEPAFDQDSRASWFSHKAETAKPYYYKVYLADHDVTAELTPTERAAFFRFTYPEEESSYVVIDAFDNGSYIKVIPSENKVVGYSTRNSGGVPDNFRNWFVIEFDKPFEFFHAVKDGEILSGKDEAECGHAGAIVGFSTARGETIHAKVASSFISLGQAETNLREIGERTFDEVAADGRKIWNRELGKIEVEDDDVDNLRTFYSCLYRCLLFPRAFHEIDREGNTVHYSPYNGKVCPGYMFTDTGFWDTFRSLFPLLNLMYPSMGEKMQEGLVNAWKESGFLPEWASPGHRDCMVGNNSASVVADAYIKGLEGYDIEALWEAVKHGTASQLKGTASGRVGYEEYNRLGYVPNNVGIGQNAARTLEYAYDDWAIYTLGKKLGKPESEIAVFGQRALNYRNIYDPARKLMAGRDDKGHFSPDFDPVDWSGDFCEGNSWHWSFCVFHDPKGLMDLMGGKDEFNRMMDSVFVIPGRLGMESRGMIHEMREMQVMDMGQYAHGNQPIQHMVYMYNWSGQPWKAQYRTREIMEKLYSPTPDCYCGDEDNGQTSAWYVFSALGFYPVCPGTDQYIIGSPLFRSARLHLENGKTVTISAKDNGKGRCYIQKMKVNGKEWNRNYLTHSSLLEGPDITFSMSDRPEYGRGTSEEAAPYSFSDSGLPDWTIGEFVRPEGANPVISPDEKSKFLCPMTGKPVAWESNDTFNPAAAVHDGKIVLLYRAEDKSGEGIGRRTSRLGYAESRDGIKFKRESVPVFYPDKDAQKEYEWPGGCEDPRIAVTEDGLYVMFYTQWNRRTPRLAVATSRDLRNWTKHGPAFARAFGGKFLDMGCKSASILTEIAGDRQVIKKVDGQYFMYWGEENVHAATSGDLVNWTPVTNADGSLRILFSPRDGYFDSQLTECGPPAIYTPDGIVLLYNGKNSATKGDSRYTPNVYAAGQALFSADDPLHFITRLDEPFFVPTEPFEKSGQYKDGTVFIEGMAWFKGKWFLYYGCADSKVGVAISK</sequence>
<dbReference type="InterPro" id="IPR023296">
    <property type="entry name" value="Glyco_hydro_beta-prop_sf"/>
</dbReference>
<evidence type="ECO:0000256" key="5">
    <source>
        <dbReference type="ARBA" id="ARBA00022837"/>
    </source>
</evidence>
<dbReference type="AlphaFoldDB" id="A0A9D9EIU8"/>
<keyword evidence="4" id="KW-0808">Transferase</keyword>
<accession>A0A9D9EIU8</accession>
<comment type="caution">
    <text evidence="10">The sequence shown here is derived from an EMBL/GenBank/DDBJ whole genome shotgun (WGS) entry which is preliminary data.</text>
</comment>
<dbReference type="Gene3D" id="1.20.1050.60">
    <property type="entry name" value="alpha-1,2-mannosidase"/>
    <property type="match status" value="1"/>
</dbReference>
<dbReference type="InterPro" id="IPR005887">
    <property type="entry name" value="GH92_a_mannosidase_put"/>
</dbReference>
<dbReference type="GO" id="GO:0000224">
    <property type="term" value="F:peptide-N4-(N-acetyl-beta-glucosaminyl)asparagine amidase activity"/>
    <property type="evidence" value="ECO:0007669"/>
    <property type="project" value="TreeGrafter"/>
</dbReference>
<dbReference type="SUPFAM" id="SSF75005">
    <property type="entry name" value="Arabinanase/levansucrase/invertase"/>
    <property type="match status" value="1"/>
</dbReference>
<name>A0A9D9EIU8_9BACT</name>
<evidence type="ECO:0000256" key="7">
    <source>
        <dbReference type="SAM" id="SignalP"/>
    </source>
</evidence>
<dbReference type="Gene3D" id="3.30.2080.10">
    <property type="entry name" value="GH92 mannosidase domain"/>
    <property type="match status" value="1"/>
</dbReference>
<feature type="signal peptide" evidence="7">
    <location>
        <begin position="1"/>
        <end position="23"/>
    </location>
</feature>
<keyword evidence="5" id="KW-0106">Calcium</keyword>
<gene>
    <name evidence="10" type="ORF">IAC23_09090</name>
</gene>
<feature type="chain" id="PRO_5038405992" evidence="7">
    <location>
        <begin position="24"/>
        <end position="1102"/>
    </location>
</feature>
<feature type="domain" description="Glycosyl hydrolase family 92 N-terminal" evidence="9">
    <location>
        <begin position="30"/>
        <end position="257"/>
    </location>
</feature>
<evidence type="ECO:0000259" key="9">
    <source>
        <dbReference type="Pfam" id="PF17678"/>
    </source>
</evidence>
<comment type="subunit">
    <text evidence="2">Monomer.</text>
</comment>
<dbReference type="InterPro" id="IPR007184">
    <property type="entry name" value="Mannoside_phosphorylase"/>
</dbReference>
<keyword evidence="10" id="KW-0326">Glycosidase</keyword>
<dbReference type="GO" id="GO:0016798">
    <property type="term" value="F:hydrolase activity, acting on glycosyl bonds"/>
    <property type="evidence" value="ECO:0007669"/>
    <property type="project" value="UniProtKB-KW"/>
</dbReference>
<dbReference type="Gene3D" id="2.115.10.20">
    <property type="entry name" value="Glycosyl hydrolase domain, family 43"/>
    <property type="match status" value="1"/>
</dbReference>
<dbReference type="GO" id="GO:0005829">
    <property type="term" value="C:cytosol"/>
    <property type="evidence" value="ECO:0007669"/>
    <property type="project" value="TreeGrafter"/>
</dbReference>
<comment type="similarity">
    <text evidence="6">Belongs to the glycosyl hydrolase 130 family.</text>
</comment>
<dbReference type="InterPro" id="IPR008928">
    <property type="entry name" value="6-hairpin_glycosidase_sf"/>
</dbReference>
<dbReference type="SUPFAM" id="SSF48208">
    <property type="entry name" value="Six-hairpin glycosidases"/>
    <property type="match status" value="1"/>
</dbReference>
<evidence type="ECO:0000259" key="8">
    <source>
        <dbReference type="Pfam" id="PF07971"/>
    </source>
</evidence>
<dbReference type="FunFam" id="1.20.1050.60:FF:000001">
    <property type="entry name" value="Putative alpha-1,2-mannosidase"/>
    <property type="match status" value="1"/>
</dbReference>
<dbReference type="InterPro" id="IPR012939">
    <property type="entry name" value="Glyco_hydro_92"/>
</dbReference>
<keyword evidence="3" id="KW-0328">Glycosyltransferase</keyword>
<dbReference type="FunFam" id="1.20.1610.10:FF:000001">
    <property type="entry name" value="Putative alpha-1,2-mannosidase"/>
    <property type="match status" value="1"/>
</dbReference>
<dbReference type="FunFam" id="3.30.2080.10:FF:000001">
    <property type="entry name" value="Alpha-1,2-mannosidase subfamily"/>
    <property type="match status" value="1"/>
</dbReference>
<dbReference type="Proteomes" id="UP000823619">
    <property type="component" value="Unassembled WGS sequence"/>
</dbReference>
<evidence type="ECO:0000313" key="10">
    <source>
        <dbReference type="EMBL" id="MBO8445824.1"/>
    </source>
</evidence>
<dbReference type="NCBIfam" id="TIGR01180">
    <property type="entry name" value="aman2_put"/>
    <property type="match status" value="1"/>
</dbReference>
<dbReference type="Gene3D" id="1.20.1610.10">
    <property type="entry name" value="alpha-1,2-mannosidases domains"/>
    <property type="match status" value="1"/>
</dbReference>
<evidence type="ECO:0000256" key="6">
    <source>
        <dbReference type="ARBA" id="ARBA00024356"/>
    </source>
</evidence>
<dbReference type="GO" id="GO:0016757">
    <property type="term" value="F:glycosyltransferase activity"/>
    <property type="evidence" value="ECO:0007669"/>
    <property type="project" value="UniProtKB-KW"/>
</dbReference>
<dbReference type="EC" id="3.2.1.-" evidence="10"/>
<dbReference type="Pfam" id="PF17678">
    <property type="entry name" value="Glyco_hydro_92N"/>
    <property type="match status" value="1"/>
</dbReference>
<dbReference type="PANTHER" id="PTHR12143:SF43">
    <property type="entry name" value="PUTATIVE-RELATED"/>
    <property type="match status" value="1"/>
</dbReference>
<dbReference type="Pfam" id="PF07971">
    <property type="entry name" value="Glyco_hydro_92"/>
    <property type="match status" value="1"/>
</dbReference>
<dbReference type="CDD" id="cd18610">
    <property type="entry name" value="GH130_BT3780-like"/>
    <property type="match status" value="1"/>
</dbReference>
<organism evidence="10 11">
    <name type="scientific">Candidatus Cryptobacteroides merdavium</name>
    <dbReference type="NCBI Taxonomy" id="2840769"/>
    <lineage>
        <taxon>Bacteria</taxon>
        <taxon>Pseudomonadati</taxon>
        <taxon>Bacteroidota</taxon>
        <taxon>Bacteroidia</taxon>
        <taxon>Bacteroidales</taxon>
        <taxon>Candidatus Cryptobacteroides</taxon>
    </lineage>
</organism>